<dbReference type="PANTHER" id="PTHR43272">
    <property type="entry name" value="LONG-CHAIN-FATTY-ACID--COA LIGASE"/>
    <property type="match status" value="1"/>
</dbReference>
<keyword evidence="7 25" id="KW-0436">Ligase</keyword>
<keyword evidence="13" id="KW-0443">Lipid metabolism</keyword>
<evidence type="ECO:0000256" key="18">
    <source>
        <dbReference type="ARBA" id="ARBA00036813"/>
    </source>
</evidence>
<evidence type="ECO:0000313" key="25">
    <source>
        <dbReference type="EMBL" id="ELK18355.1"/>
    </source>
</evidence>
<dbReference type="Pfam" id="PF00501">
    <property type="entry name" value="AMP-binding"/>
    <property type="match status" value="1"/>
</dbReference>
<keyword evidence="26" id="KW-1185">Reference proteome</keyword>
<evidence type="ECO:0000256" key="17">
    <source>
        <dbReference type="ARBA" id="ARBA00036716"/>
    </source>
</evidence>
<evidence type="ECO:0000256" key="13">
    <source>
        <dbReference type="ARBA" id="ARBA00023098"/>
    </source>
</evidence>
<comment type="similarity">
    <text evidence="19">Belongs to the ATP-dependent AMP-binding enzyme family. Bubblegum subfamily.</text>
</comment>
<evidence type="ECO:0000256" key="5">
    <source>
        <dbReference type="ARBA" id="ARBA00022490"/>
    </source>
</evidence>
<dbReference type="GO" id="GO:0005886">
    <property type="term" value="C:plasma membrane"/>
    <property type="evidence" value="ECO:0007669"/>
    <property type="project" value="UniProtKB-SubCell"/>
</dbReference>
<dbReference type="PANTHER" id="PTHR43272:SF93">
    <property type="entry name" value="ACYL-COA SYNTHETASE BUBBLEGUM FAMILY MEMBER 1"/>
    <property type="match status" value="1"/>
</dbReference>
<evidence type="ECO:0000256" key="8">
    <source>
        <dbReference type="ARBA" id="ARBA00022741"/>
    </source>
</evidence>
<keyword evidence="5" id="KW-0963">Cytoplasm</keyword>
<keyword evidence="11" id="KW-0067">ATP-binding</keyword>
<reference evidence="26" key="1">
    <citation type="journal article" date="2013" name="Science">
        <title>Comparative analysis of bat genomes provides insight into the evolution of flight and immunity.</title>
        <authorList>
            <person name="Zhang G."/>
            <person name="Cowled C."/>
            <person name="Shi Z."/>
            <person name="Huang Z."/>
            <person name="Bishop-Lilly K.A."/>
            <person name="Fang X."/>
            <person name="Wynne J.W."/>
            <person name="Xiong Z."/>
            <person name="Baker M.L."/>
            <person name="Zhao W."/>
            <person name="Tachedjian M."/>
            <person name="Zhu Y."/>
            <person name="Zhou P."/>
            <person name="Jiang X."/>
            <person name="Ng J."/>
            <person name="Yang L."/>
            <person name="Wu L."/>
            <person name="Xiao J."/>
            <person name="Feng Y."/>
            <person name="Chen Y."/>
            <person name="Sun X."/>
            <person name="Zhang Y."/>
            <person name="Marsh G.A."/>
            <person name="Crameri G."/>
            <person name="Broder C.C."/>
            <person name="Frey K.G."/>
            <person name="Wang L.F."/>
            <person name="Wang J."/>
        </authorList>
    </citation>
    <scope>NUCLEOTIDE SEQUENCE [LARGE SCALE GENOMIC DNA]</scope>
</reference>
<keyword evidence="10" id="KW-0276">Fatty acid metabolism</keyword>
<comment type="catalytic activity">
    <reaction evidence="23">
        <text>hexadecanoate + ATP + CoA = hexadecanoyl-CoA + AMP + diphosphate</text>
        <dbReference type="Rhea" id="RHEA:30751"/>
        <dbReference type="ChEBI" id="CHEBI:7896"/>
        <dbReference type="ChEBI" id="CHEBI:30616"/>
        <dbReference type="ChEBI" id="CHEBI:33019"/>
        <dbReference type="ChEBI" id="CHEBI:57287"/>
        <dbReference type="ChEBI" id="CHEBI:57379"/>
        <dbReference type="ChEBI" id="CHEBI:456215"/>
    </reaction>
</comment>
<keyword evidence="4" id="KW-1003">Cell membrane</keyword>
<evidence type="ECO:0000256" key="3">
    <source>
        <dbReference type="ARBA" id="ARBA00004541"/>
    </source>
</evidence>
<dbReference type="GO" id="GO:0005524">
    <property type="term" value="F:ATP binding"/>
    <property type="evidence" value="ECO:0007669"/>
    <property type="project" value="UniProtKB-KW"/>
</dbReference>
<evidence type="ECO:0000256" key="12">
    <source>
        <dbReference type="ARBA" id="ARBA00022848"/>
    </source>
</evidence>
<dbReference type="GO" id="GO:0004467">
    <property type="term" value="F:long-chain fatty acid-CoA ligase activity"/>
    <property type="evidence" value="ECO:0007669"/>
    <property type="project" value="UniProtKB-EC"/>
</dbReference>
<evidence type="ECO:0000256" key="16">
    <source>
        <dbReference type="ARBA" id="ARBA00026121"/>
    </source>
</evidence>
<keyword evidence="6" id="KW-0597">Phosphoprotein</keyword>
<evidence type="ECO:0000256" key="10">
    <source>
        <dbReference type="ARBA" id="ARBA00022832"/>
    </source>
</evidence>
<dbReference type="GO" id="GO:0005783">
    <property type="term" value="C:endoplasmic reticulum"/>
    <property type="evidence" value="ECO:0007669"/>
    <property type="project" value="TreeGrafter"/>
</dbReference>
<accession>L5L4K1</accession>
<evidence type="ECO:0000256" key="23">
    <source>
        <dbReference type="ARBA" id="ARBA00049177"/>
    </source>
</evidence>
<dbReference type="EC" id="6.2.1.3" evidence="16"/>
<keyword evidence="12" id="KW-0492">Microsome</keyword>
<dbReference type="EMBL" id="KB030332">
    <property type="protein sequence ID" value="ELK18355.1"/>
    <property type="molecule type" value="Genomic_DNA"/>
</dbReference>
<dbReference type="Pfam" id="PF23562">
    <property type="entry name" value="AMP-binding_C_3"/>
    <property type="match status" value="1"/>
</dbReference>
<dbReference type="InParanoid" id="L5L4K1"/>
<evidence type="ECO:0000256" key="4">
    <source>
        <dbReference type="ARBA" id="ARBA00022475"/>
    </source>
</evidence>
<comment type="catalytic activity">
    <reaction evidence="18">
        <text>a long-chain fatty acid + ATP + CoA = a long-chain fatty acyl-CoA + AMP + diphosphate</text>
        <dbReference type="Rhea" id="RHEA:15421"/>
        <dbReference type="ChEBI" id="CHEBI:30616"/>
        <dbReference type="ChEBI" id="CHEBI:33019"/>
        <dbReference type="ChEBI" id="CHEBI:57287"/>
        <dbReference type="ChEBI" id="CHEBI:57560"/>
        <dbReference type="ChEBI" id="CHEBI:83139"/>
        <dbReference type="ChEBI" id="CHEBI:456215"/>
        <dbReference type="EC" id="6.2.1.3"/>
    </reaction>
</comment>
<evidence type="ECO:0000256" key="7">
    <source>
        <dbReference type="ARBA" id="ARBA00022598"/>
    </source>
</evidence>
<protein>
    <recommendedName>
        <fullName evidence="20">Long-chain-fatty-acid--CoA ligase ACSBG1</fullName>
        <ecNumber evidence="16">6.2.1.3</ecNumber>
    </recommendedName>
    <alternativeName>
        <fullName evidence="21">Acyl-CoA synthetase bubblegum family member 1</fullName>
    </alternativeName>
</protein>
<dbReference type="STRING" id="9402.L5L4K1"/>
<feature type="domain" description="AMP-dependent synthetase/ligase" evidence="24">
    <location>
        <begin position="25"/>
        <end position="281"/>
    </location>
</feature>
<dbReference type="PROSITE" id="PS00455">
    <property type="entry name" value="AMP_BINDING"/>
    <property type="match status" value="1"/>
</dbReference>
<sequence length="439" mass="48868">MANMYTMEEVLELGAQVPEEDLDTVIDMQRPNQCCVLIYTSGTTGPPKGVMLSQDNITWMARYGIQSSSAFHSQAKREATVSYLPLSHITAQMYDLWTGMYWGMKICFAEPNALKGSIVDTLREVEPTIYLAVPRMWEKIMERIQEVMARLGFIRRRMLLWAMSVMLEQNLTCLGSDRKPVKARLVDYLVLAKVRQALGFARCQLCFCGAAPMTVEAERVFLGLNLRLYSGYGLSEASGSHFVSSPNNYRLYRMEVKLTNQDADGTGKICLWGRDIFMGYLNKEDKTREAIDADGWLHTGDIGRLDAHGFLYITGRLKVLLRLVPGVPAEARSRLSGAWPCLPELIITSGGENVAPKPIEDAVRKELPIVSCAMLIGDQRKFLSMLLTLKVGPPAPGGAVGGTGPGVAESRSPTMKLKRFTVLEKHKAVIDSFYQEHGK</sequence>
<dbReference type="InterPro" id="IPR000873">
    <property type="entry name" value="AMP-dep_synth/lig_dom"/>
</dbReference>
<evidence type="ECO:0000259" key="24">
    <source>
        <dbReference type="Pfam" id="PF00501"/>
    </source>
</evidence>
<name>L5L4K1_PTEAL</name>
<evidence type="ECO:0000313" key="26">
    <source>
        <dbReference type="Proteomes" id="UP000010552"/>
    </source>
</evidence>
<dbReference type="GO" id="GO:0031410">
    <property type="term" value="C:cytoplasmic vesicle"/>
    <property type="evidence" value="ECO:0007669"/>
    <property type="project" value="UniProtKB-SubCell"/>
</dbReference>
<evidence type="ECO:0000256" key="15">
    <source>
        <dbReference type="ARBA" id="ARBA00023329"/>
    </source>
</evidence>
<dbReference type="SUPFAM" id="SSF56801">
    <property type="entry name" value="Acetyl-CoA synthetase-like"/>
    <property type="match status" value="1"/>
</dbReference>
<comment type="catalytic activity">
    <reaction evidence="17">
        <text>(E)-hexadec-2-enoate + ATP + CoA = (2E)-hexadecenoyl-CoA + AMP + diphosphate</text>
        <dbReference type="Rhea" id="RHEA:36139"/>
        <dbReference type="ChEBI" id="CHEBI:30616"/>
        <dbReference type="ChEBI" id="CHEBI:33019"/>
        <dbReference type="ChEBI" id="CHEBI:57287"/>
        <dbReference type="ChEBI" id="CHEBI:61526"/>
        <dbReference type="ChEBI" id="CHEBI:72745"/>
        <dbReference type="ChEBI" id="CHEBI:456215"/>
    </reaction>
</comment>
<keyword evidence="14" id="KW-0472">Membrane</keyword>
<dbReference type="FunCoup" id="L5L4K1">
    <property type="interactions" value="446"/>
</dbReference>
<dbReference type="InterPro" id="IPR042099">
    <property type="entry name" value="ANL_N_sf"/>
</dbReference>
<evidence type="ECO:0000256" key="14">
    <source>
        <dbReference type="ARBA" id="ARBA00023136"/>
    </source>
</evidence>
<comment type="subcellular location">
    <subcellularLocation>
        <location evidence="2">Cell membrane</location>
    </subcellularLocation>
    <subcellularLocation>
        <location evidence="3">Cytoplasmic vesicle</location>
    </subcellularLocation>
    <subcellularLocation>
        <location evidence="1">Microsome</location>
    </subcellularLocation>
</comment>
<evidence type="ECO:0000256" key="21">
    <source>
        <dbReference type="ARBA" id="ARBA00043191"/>
    </source>
</evidence>
<keyword evidence="9" id="KW-0256">Endoplasmic reticulum</keyword>
<dbReference type="Gene3D" id="3.40.50.12780">
    <property type="entry name" value="N-terminal domain of ligase-like"/>
    <property type="match status" value="1"/>
</dbReference>
<gene>
    <name evidence="25" type="ORF">PAL_GLEAN10009610</name>
</gene>
<organism evidence="25 26">
    <name type="scientific">Pteropus alecto</name>
    <name type="common">Black flying fox</name>
    <dbReference type="NCBI Taxonomy" id="9402"/>
    <lineage>
        <taxon>Eukaryota</taxon>
        <taxon>Metazoa</taxon>
        <taxon>Chordata</taxon>
        <taxon>Craniata</taxon>
        <taxon>Vertebrata</taxon>
        <taxon>Euteleostomi</taxon>
        <taxon>Mammalia</taxon>
        <taxon>Eutheria</taxon>
        <taxon>Laurasiatheria</taxon>
        <taxon>Chiroptera</taxon>
        <taxon>Yinpterochiroptera</taxon>
        <taxon>Pteropodoidea</taxon>
        <taxon>Pteropodidae</taxon>
        <taxon>Pteropodinae</taxon>
        <taxon>Pteropus</taxon>
    </lineage>
</organism>
<dbReference type="AlphaFoldDB" id="L5L4K1"/>
<evidence type="ECO:0000256" key="9">
    <source>
        <dbReference type="ARBA" id="ARBA00022824"/>
    </source>
</evidence>
<keyword evidence="8" id="KW-0547">Nucleotide-binding</keyword>
<dbReference type="Proteomes" id="UP000010552">
    <property type="component" value="Unassembled WGS sequence"/>
</dbReference>
<evidence type="ECO:0000256" key="22">
    <source>
        <dbReference type="ARBA" id="ARBA00045256"/>
    </source>
</evidence>
<evidence type="ECO:0000256" key="6">
    <source>
        <dbReference type="ARBA" id="ARBA00022553"/>
    </source>
</evidence>
<proteinExistence type="inferred from homology"/>
<evidence type="ECO:0000256" key="19">
    <source>
        <dbReference type="ARBA" id="ARBA00038034"/>
    </source>
</evidence>
<evidence type="ECO:0000256" key="11">
    <source>
        <dbReference type="ARBA" id="ARBA00022840"/>
    </source>
</evidence>
<dbReference type="InterPro" id="IPR020845">
    <property type="entry name" value="AMP-binding_CS"/>
</dbReference>
<evidence type="ECO:0000256" key="20">
    <source>
        <dbReference type="ARBA" id="ARBA00040478"/>
    </source>
</evidence>
<evidence type="ECO:0000256" key="2">
    <source>
        <dbReference type="ARBA" id="ARBA00004236"/>
    </source>
</evidence>
<evidence type="ECO:0000256" key="1">
    <source>
        <dbReference type="ARBA" id="ARBA00004144"/>
    </source>
</evidence>
<keyword evidence="15" id="KW-0968">Cytoplasmic vesicle</keyword>
<comment type="function">
    <text evidence="22">Catalyzes the conversion of fatty acids such as long-chain and very long-chain fatty acids to their active form acyl-CoAs for both synthesis of cellular lipids, and degradation via beta-oxidation. Can activate diverse saturated, monosaturated and polyunsaturated fatty acids.</text>
</comment>